<dbReference type="AlphaFoldDB" id="A0A094YJK9"/>
<sequence>MALIAAGFSSFAVSLLIDNMDTRAEAISATALCARTLSQ</sequence>
<evidence type="ECO:0000313" key="1">
    <source>
        <dbReference type="EMBL" id="KGB20779.1"/>
    </source>
</evidence>
<organism evidence="1 2">
    <name type="scientific">Acetobacter tropicalis</name>
    <dbReference type="NCBI Taxonomy" id="104102"/>
    <lineage>
        <taxon>Bacteria</taxon>
        <taxon>Pseudomonadati</taxon>
        <taxon>Pseudomonadota</taxon>
        <taxon>Alphaproteobacteria</taxon>
        <taxon>Acetobacterales</taxon>
        <taxon>Acetobacteraceae</taxon>
        <taxon>Acetobacter</taxon>
    </lineage>
</organism>
<gene>
    <name evidence="1" type="ORF">AtDm6_3558</name>
</gene>
<dbReference type="EMBL" id="JOKM01000122">
    <property type="protein sequence ID" value="KGB20779.1"/>
    <property type="molecule type" value="Genomic_DNA"/>
</dbReference>
<dbReference type="Proteomes" id="UP000029448">
    <property type="component" value="Unassembled WGS sequence"/>
</dbReference>
<proteinExistence type="predicted"/>
<reference evidence="1 2" key="1">
    <citation type="submission" date="2014-06" db="EMBL/GenBank/DDBJ databases">
        <title>Functional and comparative genomic analyses of the Drosophila gut microbiota identify candidate symbiosis factors.</title>
        <authorList>
            <person name="Newell P.D."/>
            <person name="Chaston J.M."/>
            <person name="Douglas A.E."/>
        </authorList>
    </citation>
    <scope>NUCLEOTIDE SEQUENCE [LARGE SCALE GENOMIC DNA]</scope>
    <source>
        <strain evidence="1 2">DmCS_006</strain>
    </source>
</reference>
<name>A0A094YJK9_9PROT</name>
<keyword evidence="2" id="KW-1185">Reference proteome</keyword>
<evidence type="ECO:0000313" key="2">
    <source>
        <dbReference type="Proteomes" id="UP000029448"/>
    </source>
</evidence>
<comment type="caution">
    <text evidence="1">The sequence shown here is derived from an EMBL/GenBank/DDBJ whole genome shotgun (WGS) entry which is preliminary data.</text>
</comment>
<dbReference type="PATRIC" id="fig|104102.7.peg.3508"/>
<protein>
    <submittedName>
        <fullName evidence="1">Uncharacterized protein</fullName>
    </submittedName>
</protein>
<accession>A0A094YJK9</accession>